<evidence type="ECO:0000313" key="3">
    <source>
        <dbReference type="EMBL" id="GFO22536.1"/>
    </source>
</evidence>
<comment type="caution">
    <text evidence="3">The sequence shown here is derived from an EMBL/GenBank/DDBJ whole genome shotgun (WGS) entry which is preliminary data.</text>
</comment>
<proteinExistence type="predicted"/>
<protein>
    <submittedName>
        <fullName evidence="3">Uncharacterized protein</fullName>
    </submittedName>
</protein>
<reference evidence="3 4" key="1">
    <citation type="journal article" date="2021" name="Elife">
        <title>Chloroplast acquisition without the gene transfer in kleptoplastic sea slugs, Plakobranchus ocellatus.</title>
        <authorList>
            <person name="Maeda T."/>
            <person name="Takahashi S."/>
            <person name="Yoshida T."/>
            <person name="Shimamura S."/>
            <person name="Takaki Y."/>
            <person name="Nagai Y."/>
            <person name="Toyoda A."/>
            <person name="Suzuki Y."/>
            <person name="Arimoto A."/>
            <person name="Ishii H."/>
            <person name="Satoh N."/>
            <person name="Nishiyama T."/>
            <person name="Hasebe M."/>
            <person name="Maruyama T."/>
            <person name="Minagawa J."/>
            <person name="Obokata J."/>
            <person name="Shigenobu S."/>
        </authorList>
    </citation>
    <scope>NUCLEOTIDE SEQUENCE [LARGE SCALE GENOMIC DNA]</scope>
</reference>
<evidence type="ECO:0000256" key="2">
    <source>
        <dbReference type="SAM" id="MobiDB-lite"/>
    </source>
</evidence>
<gene>
    <name evidence="3" type="ORF">PoB_004904100</name>
</gene>
<sequence>MAARMSQQSPLRKEQLLDMLKENFVVSINTYVSATKAAMRAEKPETAAEIFQSAVAFISQEIPDPTFNALEKQIQEEKVEVRKNCSSLELKLSTSSDSMRIKILHLNRKFDSLKNDLQALDSETRESLKELTEISKENSNALKGLRKFQSLFKEKTQAAAKAVTPPPTAASAAAIARPLKDVR</sequence>
<dbReference type="AlphaFoldDB" id="A0AAV4BQ08"/>
<feature type="coiled-coil region" evidence="1">
    <location>
        <begin position="71"/>
        <end position="123"/>
    </location>
</feature>
<feature type="compositionally biased region" description="Low complexity" evidence="2">
    <location>
        <begin position="159"/>
        <end position="176"/>
    </location>
</feature>
<evidence type="ECO:0000313" key="4">
    <source>
        <dbReference type="Proteomes" id="UP000735302"/>
    </source>
</evidence>
<accession>A0AAV4BQ08</accession>
<feature type="region of interest" description="Disordered" evidence="2">
    <location>
        <begin position="159"/>
        <end position="183"/>
    </location>
</feature>
<dbReference type="EMBL" id="BLXT01005398">
    <property type="protein sequence ID" value="GFO22536.1"/>
    <property type="molecule type" value="Genomic_DNA"/>
</dbReference>
<dbReference type="Proteomes" id="UP000735302">
    <property type="component" value="Unassembled WGS sequence"/>
</dbReference>
<keyword evidence="4" id="KW-1185">Reference proteome</keyword>
<keyword evidence="1" id="KW-0175">Coiled coil</keyword>
<organism evidence="3 4">
    <name type="scientific">Plakobranchus ocellatus</name>
    <dbReference type="NCBI Taxonomy" id="259542"/>
    <lineage>
        <taxon>Eukaryota</taxon>
        <taxon>Metazoa</taxon>
        <taxon>Spiralia</taxon>
        <taxon>Lophotrochozoa</taxon>
        <taxon>Mollusca</taxon>
        <taxon>Gastropoda</taxon>
        <taxon>Heterobranchia</taxon>
        <taxon>Euthyneura</taxon>
        <taxon>Panpulmonata</taxon>
        <taxon>Sacoglossa</taxon>
        <taxon>Placobranchoidea</taxon>
        <taxon>Plakobranchidae</taxon>
        <taxon>Plakobranchus</taxon>
    </lineage>
</organism>
<name>A0AAV4BQ08_9GAST</name>
<evidence type="ECO:0000256" key="1">
    <source>
        <dbReference type="SAM" id="Coils"/>
    </source>
</evidence>